<keyword evidence="3" id="KW-1185">Reference proteome</keyword>
<evidence type="ECO:0000313" key="3">
    <source>
        <dbReference type="Proteomes" id="UP000193560"/>
    </source>
</evidence>
<dbReference type="EMBL" id="MCGE01000032">
    <property type="protein sequence ID" value="ORZ08207.1"/>
    <property type="molecule type" value="Genomic_DNA"/>
</dbReference>
<organism evidence="2 3">
    <name type="scientific">Absidia repens</name>
    <dbReference type="NCBI Taxonomy" id="90262"/>
    <lineage>
        <taxon>Eukaryota</taxon>
        <taxon>Fungi</taxon>
        <taxon>Fungi incertae sedis</taxon>
        <taxon>Mucoromycota</taxon>
        <taxon>Mucoromycotina</taxon>
        <taxon>Mucoromycetes</taxon>
        <taxon>Mucorales</taxon>
        <taxon>Cunninghamellaceae</taxon>
        <taxon>Absidia</taxon>
    </lineage>
</organism>
<accession>A0A1X2I4F8</accession>
<comment type="caution">
    <text evidence="2">The sequence shown here is derived from an EMBL/GenBank/DDBJ whole genome shotgun (WGS) entry which is preliminary data.</text>
</comment>
<name>A0A1X2I4F8_9FUNG</name>
<feature type="chain" id="PRO_5012869005" evidence="1">
    <location>
        <begin position="20"/>
        <end position="117"/>
    </location>
</feature>
<feature type="signal peptide" evidence="1">
    <location>
        <begin position="1"/>
        <end position="19"/>
    </location>
</feature>
<gene>
    <name evidence="2" type="ORF">BCR42DRAFT_425459</name>
</gene>
<sequence length="117" mass="12101">MVKLLFVLSLFVPIAFVASQSSAGRVAEMDGGANSPLLDGLFGPEMDSGQSDSALLGKPCGSVMDCGYGLLFCIEGICQEKRAGVDCVAAGQIWTGAKGCCPPMANPHVQGQPCKYL</sequence>
<proteinExistence type="predicted"/>
<evidence type="ECO:0000256" key="1">
    <source>
        <dbReference type="SAM" id="SignalP"/>
    </source>
</evidence>
<keyword evidence="1" id="KW-0732">Signal</keyword>
<evidence type="ECO:0000313" key="2">
    <source>
        <dbReference type="EMBL" id="ORZ08207.1"/>
    </source>
</evidence>
<reference evidence="2 3" key="1">
    <citation type="submission" date="2016-07" db="EMBL/GenBank/DDBJ databases">
        <title>Pervasive Adenine N6-methylation of Active Genes in Fungi.</title>
        <authorList>
            <consortium name="DOE Joint Genome Institute"/>
            <person name="Mondo S.J."/>
            <person name="Dannebaum R.O."/>
            <person name="Kuo R.C."/>
            <person name="Labutti K."/>
            <person name="Haridas S."/>
            <person name="Kuo A."/>
            <person name="Salamov A."/>
            <person name="Ahrendt S.R."/>
            <person name="Lipzen A."/>
            <person name="Sullivan W."/>
            <person name="Andreopoulos W.B."/>
            <person name="Clum A."/>
            <person name="Lindquist E."/>
            <person name="Daum C."/>
            <person name="Ramamoorthy G.K."/>
            <person name="Gryganskyi A."/>
            <person name="Culley D."/>
            <person name="Magnuson J.K."/>
            <person name="James T.Y."/>
            <person name="O'Malley M.A."/>
            <person name="Stajich J.E."/>
            <person name="Spatafora J.W."/>
            <person name="Visel A."/>
            <person name="Grigoriev I.V."/>
        </authorList>
    </citation>
    <scope>NUCLEOTIDE SEQUENCE [LARGE SCALE GENOMIC DNA]</scope>
    <source>
        <strain evidence="2 3">NRRL 1336</strain>
    </source>
</reference>
<protein>
    <submittedName>
        <fullName evidence="2">Uncharacterized protein</fullName>
    </submittedName>
</protein>
<dbReference type="Proteomes" id="UP000193560">
    <property type="component" value="Unassembled WGS sequence"/>
</dbReference>
<dbReference type="OrthoDB" id="10521884at2759"/>
<dbReference type="AlphaFoldDB" id="A0A1X2I4F8"/>